<evidence type="ECO:0000313" key="3">
    <source>
        <dbReference type="Proteomes" id="UP000685013"/>
    </source>
</evidence>
<proteinExistence type="inferred from homology"/>
<dbReference type="GO" id="GO:0080043">
    <property type="term" value="F:quercetin 3-O-glucosyltransferase activity"/>
    <property type="evidence" value="ECO:0007669"/>
    <property type="project" value="TreeGrafter"/>
</dbReference>
<evidence type="ECO:0000256" key="1">
    <source>
        <dbReference type="ARBA" id="ARBA00009995"/>
    </source>
</evidence>
<organism evidence="2 3">
    <name type="scientific">Cucurbita argyrosperma subsp. sororia</name>
    <dbReference type="NCBI Taxonomy" id="37648"/>
    <lineage>
        <taxon>Eukaryota</taxon>
        <taxon>Viridiplantae</taxon>
        <taxon>Streptophyta</taxon>
        <taxon>Embryophyta</taxon>
        <taxon>Tracheophyta</taxon>
        <taxon>Spermatophyta</taxon>
        <taxon>Magnoliopsida</taxon>
        <taxon>eudicotyledons</taxon>
        <taxon>Gunneridae</taxon>
        <taxon>Pentapetalae</taxon>
        <taxon>rosids</taxon>
        <taxon>fabids</taxon>
        <taxon>Cucurbitales</taxon>
        <taxon>Cucurbitaceae</taxon>
        <taxon>Cucurbiteae</taxon>
        <taxon>Cucurbita</taxon>
    </lineage>
</organism>
<evidence type="ECO:0000313" key="2">
    <source>
        <dbReference type="EMBL" id="KAG6571848.1"/>
    </source>
</evidence>
<dbReference type="Proteomes" id="UP000685013">
    <property type="component" value="Chromosome 19"/>
</dbReference>
<reference evidence="2 3" key="1">
    <citation type="journal article" date="2021" name="Hortic Res">
        <title>The domestication of Cucurbita argyrosperma as revealed by the genome of its wild relative.</title>
        <authorList>
            <person name="Barrera-Redondo J."/>
            <person name="Sanchez-de la Vega G."/>
            <person name="Aguirre-Liguori J.A."/>
            <person name="Castellanos-Morales G."/>
            <person name="Gutierrez-Guerrero Y.T."/>
            <person name="Aguirre-Dugua X."/>
            <person name="Aguirre-Planter E."/>
            <person name="Tenaillon M.I."/>
            <person name="Lira-Saade R."/>
            <person name="Eguiarte L.E."/>
        </authorList>
    </citation>
    <scope>NUCLEOTIDE SEQUENCE [LARGE SCALE GENOMIC DNA]</scope>
    <source>
        <strain evidence="2">JBR-2021</strain>
    </source>
</reference>
<comment type="caution">
    <text evidence="2">The sequence shown here is derived from an EMBL/GenBank/DDBJ whole genome shotgun (WGS) entry which is preliminary data.</text>
</comment>
<dbReference type="PANTHER" id="PTHR11926:SF1498">
    <property type="entry name" value="GLYCOSYLTRANSFERASE"/>
    <property type="match status" value="1"/>
</dbReference>
<gene>
    <name evidence="2" type="primary">UGT85A8</name>
    <name evidence="2" type="ORF">SDJN03_28576</name>
</gene>
<protein>
    <submittedName>
        <fullName evidence="2">UDP-glycosyltransferase 85A8</fullName>
    </submittedName>
</protein>
<dbReference type="AlphaFoldDB" id="A0AAV6LXI1"/>
<dbReference type="PANTHER" id="PTHR11926">
    <property type="entry name" value="GLUCOSYL/GLUCURONOSYL TRANSFERASES"/>
    <property type="match status" value="1"/>
</dbReference>
<sequence length="104" mass="12148">MRSWSRLHLPLLPSSPTRVRNLVICWRLMIIFRIFYSKYCGIASNVRRNDVEKLVRELMDGEKGMKMKKNVMDLKSKAEEAYKLGGYASKQLDKLINDVLLQNS</sequence>
<feature type="non-terminal residue" evidence="2">
    <location>
        <position position="1"/>
    </location>
</feature>
<dbReference type="GO" id="GO:0080044">
    <property type="term" value="F:quercetin 7-O-glucosyltransferase activity"/>
    <property type="evidence" value="ECO:0007669"/>
    <property type="project" value="TreeGrafter"/>
</dbReference>
<dbReference type="EMBL" id="JAGKQH010000019">
    <property type="protein sequence ID" value="KAG6571848.1"/>
    <property type="molecule type" value="Genomic_DNA"/>
</dbReference>
<comment type="similarity">
    <text evidence="1">Belongs to the UDP-glycosyltransferase family.</text>
</comment>
<keyword evidence="3" id="KW-1185">Reference proteome</keyword>
<name>A0AAV6LXI1_9ROSI</name>
<accession>A0AAV6LXI1</accession>